<feature type="region of interest" description="Disordered" evidence="1">
    <location>
        <begin position="17"/>
        <end position="77"/>
    </location>
</feature>
<reference evidence="2 3" key="1">
    <citation type="submission" date="2019-11" db="EMBL/GenBank/DDBJ databases">
        <title>Whole genome sequence of Oryza granulata.</title>
        <authorList>
            <person name="Li W."/>
        </authorList>
    </citation>
    <scope>NUCLEOTIDE SEQUENCE [LARGE SCALE GENOMIC DNA]</scope>
    <source>
        <strain evidence="3">cv. Menghai</strain>
        <tissue evidence="2">Leaf</tissue>
    </source>
</reference>
<accession>A0A6G1E245</accession>
<name>A0A6G1E245_9ORYZ</name>
<evidence type="ECO:0000313" key="2">
    <source>
        <dbReference type="EMBL" id="KAF0918777.1"/>
    </source>
</evidence>
<keyword evidence="3" id="KW-1185">Reference proteome</keyword>
<dbReference type="AlphaFoldDB" id="A0A6G1E245"/>
<proteinExistence type="predicted"/>
<evidence type="ECO:0000256" key="1">
    <source>
        <dbReference type="SAM" id="MobiDB-lite"/>
    </source>
</evidence>
<protein>
    <submittedName>
        <fullName evidence="2">Uncharacterized protein</fullName>
    </submittedName>
</protein>
<comment type="caution">
    <text evidence="2">The sequence shown here is derived from an EMBL/GenBank/DDBJ whole genome shotgun (WGS) entry which is preliminary data.</text>
</comment>
<gene>
    <name evidence="2" type="ORF">E2562_026158</name>
</gene>
<evidence type="ECO:0000313" key="3">
    <source>
        <dbReference type="Proteomes" id="UP000479710"/>
    </source>
</evidence>
<organism evidence="2 3">
    <name type="scientific">Oryza meyeriana var. granulata</name>
    <dbReference type="NCBI Taxonomy" id="110450"/>
    <lineage>
        <taxon>Eukaryota</taxon>
        <taxon>Viridiplantae</taxon>
        <taxon>Streptophyta</taxon>
        <taxon>Embryophyta</taxon>
        <taxon>Tracheophyta</taxon>
        <taxon>Spermatophyta</taxon>
        <taxon>Magnoliopsida</taxon>
        <taxon>Liliopsida</taxon>
        <taxon>Poales</taxon>
        <taxon>Poaceae</taxon>
        <taxon>BOP clade</taxon>
        <taxon>Oryzoideae</taxon>
        <taxon>Oryzeae</taxon>
        <taxon>Oryzinae</taxon>
        <taxon>Oryza</taxon>
        <taxon>Oryza meyeriana</taxon>
    </lineage>
</organism>
<dbReference type="Proteomes" id="UP000479710">
    <property type="component" value="Unassembled WGS sequence"/>
</dbReference>
<dbReference type="EMBL" id="SPHZ02000005">
    <property type="protein sequence ID" value="KAF0918777.1"/>
    <property type="molecule type" value="Genomic_DNA"/>
</dbReference>
<sequence length="134" mass="14078">MGTTDLVTLAAQPVDPDGRARKQAATPTLFSSGGKRRVEAGASGSLGRFCPRKHTRDSVDGGGAAPGAGSEQIRRQRWRVRGLRGSVTGLAGVEVSSRKIDGGHLSVMFDLKRVRIWGSLFHPVDIGGIQSVSG</sequence>